<evidence type="ECO:0000256" key="5">
    <source>
        <dbReference type="ARBA" id="ARBA00023004"/>
    </source>
</evidence>
<keyword evidence="4 6" id="KW-0648">Protein biosynthesis</keyword>
<comment type="function">
    <text evidence="6">Removes the formyl group from the N-terminal Met of newly synthesized proteins. Requires at least a dipeptide for an efficient rate of reaction. N-terminal L-methionine is a prerequisite for activity but the enzyme has broad specificity at other positions.</text>
</comment>
<feature type="region of interest" description="Disordered" evidence="7">
    <location>
        <begin position="83"/>
        <end position="107"/>
    </location>
</feature>
<dbReference type="InterPro" id="IPR023635">
    <property type="entry name" value="Peptide_deformylase"/>
</dbReference>
<organism evidence="8 9">
    <name type="scientific">Luteipulveratus halotolerans</name>
    <dbReference type="NCBI Taxonomy" id="1631356"/>
    <lineage>
        <taxon>Bacteria</taxon>
        <taxon>Bacillati</taxon>
        <taxon>Actinomycetota</taxon>
        <taxon>Actinomycetes</taxon>
        <taxon>Micrococcales</taxon>
        <taxon>Dermacoccaceae</taxon>
        <taxon>Luteipulveratus</taxon>
    </lineage>
</organism>
<dbReference type="PIRSF" id="PIRSF004749">
    <property type="entry name" value="Pep_def"/>
    <property type="match status" value="1"/>
</dbReference>
<evidence type="ECO:0000256" key="3">
    <source>
        <dbReference type="ARBA" id="ARBA00022801"/>
    </source>
</evidence>
<feature type="active site" evidence="6">
    <location>
        <position position="144"/>
    </location>
</feature>
<keyword evidence="2 6" id="KW-0479">Metal-binding</keyword>
<gene>
    <name evidence="6" type="primary">def</name>
    <name evidence="8" type="ORF">VV01_00985</name>
</gene>
<dbReference type="Proteomes" id="UP000037397">
    <property type="component" value="Unassembled WGS sequence"/>
</dbReference>
<dbReference type="PANTHER" id="PTHR10458:SF2">
    <property type="entry name" value="PEPTIDE DEFORMYLASE, MITOCHONDRIAL"/>
    <property type="match status" value="1"/>
</dbReference>
<dbReference type="PRINTS" id="PR01576">
    <property type="entry name" value="PDEFORMYLASE"/>
</dbReference>
<dbReference type="Pfam" id="PF01327">
    <property type="entry name" value="Pep_deformylase"/>
    <property type="match status" value="1"/>
</dbReference>
<dbReference type="OrthoDB" id="9804313at2"/>
<dbReference type="AlphaFoldDB" id="A0A0L6CE22"/>
<comment type="catalytic activity">
    <reaction evidence="6">
        <text>N-terminal N-formyl-L-methionyl-[peptide] + H2O = N-terminal L-methionyl-[peptide] + formate</text>
        <dbReference type="Rhea" id="RHEA:24420"/>
        <dbReference type="Rhea" id="RHEA-COMP:10639"/>
        <dbReference type="Rhea" id="RHEA-COMP:10640"/>
        <dbReference type="ChEBI" id="CHEBI:15377"/>
        <dbReference type="ChEBI" id="CHEBI:15740"/>
        <dbReference type="ChEBI" id="CHEBI:49298"/>
        <dbReference type="ChEBI" id="CHEBI:64731"/>
        <dbReference type="EC" id="3.5.1.88"/>
    </reaction>
</comment>
<evidence type="ECO:0000256" key="7">
    <source>
        <dbReference type="SAM" id="MobiDB-lite"/>
    </source>
</evidence>
<comment type="cofactor">
    <cofactor evidence="6">
        <name>Fe(2+)</name>
        <dbReference type="ChEBI" id="CHEBI:29033"/>
    </cofactor>
    <text evidence="6">Binds 1 Fe(2+) ion.</text>
</comment>
<dbReference type="PATRIC" id="fig|1631356.3.peg.122"/>
<dbReference type="Gene3D" id="3.90.45.10">
    <property type="entry name" value="Peptide deformylase"/>
    <property type="match status" value="1"/>
</dbReference>
<keyword evidence="3 6" id="KW-0378">Hydrolase</keyword>
<feature type="binding site" evidence="6">
    <location>
        <position position="101"/>
    </location>
    <ligand>
        <name>Fe cation</name>
        <dbReference type="ChEBI" id="CHEBI:24875"/>
    </ligand>
</feature>
<dbReference type="EC" id="3.5.1.88" evidence="6"/>
<name>A0A0L6CE22_9MICO</name>
<dbReference type="InterPro" id="IPR036821">
    <property type="entry name" value="Peptide_deformylase_sf"/>
</dbReference>
<keyword evidence="5 6" id="KW-0408">Iron</keyword>
<feature type="binding site" evidence="6">
    <location>
        <position position="147"/>
    </location>
    <ligand>
        <name>Fe cation</name>
        <dbReference type="ChEBI" id="CHEBI:24875"/>
    </ligand>
</feature>
<dbReference type="NCBIfam" id="TIGR00079">
    <property type="entry name" value="pept_deformyl"/>
    <property type="match status" value="1"/>
</dbReference>
<evidence type="ECO:0000256" key="4">
    <source>
        <dbReference type="ARBA" id="ARBA00022917"/>
    </source>
</evidence>
<proteinExistence type="inferred from homology"/>
<dbReference type="GO" id="GO:0042586">
    <property type="term" value="F:peptide deformylase activity"/>
    <property type="evidence" value="ECO:0007669"/>
    <property type="project" value="UniProtKB-UniRule"/>
</dbReference>
<evidence type="ECO:0000313" key="9">
    <source>
        <dbReference type="Proteomes" id="UP000037397"/>
    </source>
</evidence>
<dbReference type="GO" id="GO:0046872">
    <property type="term" value="F:metal ion binding"/>
    <property type="evidence" value="ECO:0007669"/>
    <property type="project" value="UniProtKB-KW"/>
</dbReference>
<dbReference type="CDD" id="cd00487">
    <property type="entry name" value="Pep_deformylase"/>
    <property type="match status" value="1"/>
</dbReference>
<evidence type="ECO:0000256" key="2">
    <source>
        <dbReference type="ARBA" id="ARBA00022723"/>
    </source>
</evidence>
<evidence type="ECO:0000256" key="1">
    <source>
        <dbReference type="ARBA" id="ARBA00010759"/>
    </source>
</evidence>
<dbReference type="PANTHER" id="PTHR10458">
    <property type="entry name" value="PEPTIDE DEFORMYLASE"/>
    <property type="match status" value="1"/>
</dbReference>
<dbReference type="NCBIfam" id="NF001159">
    <property type="entry name" value="PRK00150.1-3"/>
    <property type="match status" value="1"/>
</dbReference>
<dbReference type="EMBL" id="LAIR01000002">
    <property type="protein sequence ID" value="KNX36047.1"/>
    <property type="molecule type" value="Genomic_DNA"/>
</dbReference>
<protein>
    <recommendedName>
        <fullName evidence="6">Peptide deformylase</fullName>
        <shortName evidence="6">PDF</shortName>
        <ecNumber evidence="6">3.5.1.88</ecNumber>
    </recommendedName>
    <alternativeName>
        <fullName evidence="6">Polypeptide deformylase</fullName>
    </alternativeName>
</protein>
<accession>A0A0L6CE22</accession>
<comment type="caution">
    <text evidence="8">The sequence shown here is derived from an EMBL/GenBank/DDBJ whole genome shotgun (WGS) entry which is preliminary data.</text>
</comment>
<evidence type="ECO:0000313" key="8">
    <source>
        <dbReference type="EMBL" id="KNX36047.1"/>
    </source>
</evidence>
<dbReference type="RefSeq" id="WP_050668253.1">
    <property type="nucleotide sequence ID" value="NZ_LAIR01000002.1"/>
</dbReference>
<dbReference type="STRING" id="1631356.VV01_00985"/>
<comment type="similarity">
    <text evidence="1 6">Belongs to the polypeptide deformylase family.</text>
</comment>
<keyword evidence="9" id="KW-1185">Reference proteome</keyword>
<dbReference type="HAMAP" id="MF_00163">
    <property type="entry name" value="Pep_deformylase"/>
    <property type="match status" value="1"/>
</dbReference>
<feature type="binding site" evidence="6">
    <location>
        <position position="143"/>
    </location>
    <ligand>
        <name>Fe cation</name>
        <dbReference type="ChEBI" id="CHEBI:24875"/>
    </ligand>
</feature>
<sequence>MAVRPITIIGHKALHQPTKKVREITDEVRTLVADMYDTMDAANGVGLAANQVGVRQRIFVYDVPGEEDGVADQRGVVINPVLEKGPVPPGEPDPEDGSEGCLSVPGEHFPTARADWARVTGTDLDGNEVVIEGTGLLARALQHETDHLDGKLYVERLTPTLRREAREAVKDRGWEAARLTKWDPATQKAEKV</sequence>
<evidence type="ECO:0000256" key="6">
    <source>
        <dbReference type="HAMAP-Rule" id="MF_00163"/>
    </source>
</evidence>
<dbReference type="GO" id="GO:0006412">
    <property type="term" value="P:translation"/>
    <property type="evidence" value="ECO:0007669"/>
    <property type="project" value="UniProtKB-UniRule"/>
</dbReference>
<reference evidence="9" key="1">
    <citation type="submission" date="2015-03" db="EMBL/GenBank/DDBJ databases">
        <title>Luteipulveratus halotolerans sp. nov., a novel actinobacterium (Dermacoccaceae) from Sarawak, Malaysia.</title>
        <authorList>
            <person name="Juboi H."/>
            <person name="Basik A."/>
            <person name="Shamsul S.S."/>
            <person name="Arnold P."/>
            <person name="Schmitt E.K."/>
            <person name="Sanglier J.-J."/>
            <person name="Yeo T."/>
        </authorList>
    </citation>
    <scope>NUCLEOTIDE SEQUENCE [LARGE SCALE GENOMIC DNA]</scope>
    <source>
        <strain evidence="9">C296001</strain>
    </source>
</reference>
<dbReference type="SUPFAM" id="SSF56420">
    <property type="entry name" value="Peptide deformylase"/>
    <property type="match status" value="1"/>
</dbReference>